<feature type="chain" id="PRO_5019003790" description="TATA-box binding" evidence="1">
    <location>
        <begin position="24"/>
        <end position="219"/>
    </location>
</feature>
<name>A0A410DQX6_9CLOT</name>
<keyword evidence="1" id="KW-0732">Signal</keyword>
<dbReference type="RefSeq" id="WP_128212253.1">
    <property type="nucleotide sequence ID" value="NZ_CP025746.1"/>
</dbReference>
<evidence type="ECO:0000256" key="1">
    <source>
        <dbReference type="SAM" id="SignalP"/>
    </source>
</evidence>
<dbReference type="SUPFAM" id="SSF143842">
    <property type="entry name" value="YwmB-like"/>
    <property type="match status" value="1"/>
</dbReference>
<evidence type="ECO:0000313" key="3">
    <source>
        <dbReference type="Proteomes" id="UP000286268"/>
    </source>
</evidence>
<dbReference type="EMBL" id="CP025746">
    <property type="protein sequence ID" value="QAA31441.1"/>
    <property type="molecule type" value="Genomic_DNA"/>
</dbReference>
<evidence type="ECO:0008006" key="4">
    <source>
        <dbReference type="Google" id="ProtNLM"/>
    </source>
</evidence>
<reference evidence="2 3" key="1">
    <citation type="submission" date="2018-01" db="EMBL/GenBank/DDBJ databases">
        <title>Genome Sequencing and Assembly of Anaerobacter polyendosporus strain CT4.</title>
        <authorList>
            <person name="Tachaapaikoon C."/>
            <person name="Sutheeworapong S."/>
            <person name="Jenjaroenpun P."/>
            <person name="Wongsurawat T."/>
            <person name="Nookeaw I."/>
            <person name="Cheawchanlertfa P."/>
            <person name="Kosugi A."/>
            <person name="Cheevadhanarak S."/>
            <person name="Ratanakhanokchai K."/>
        </authorList>
    </citation>
    <scope>NUCLEOTIDE SEQUENCE [LARGE SCALE GENOMIC DNA]</scope>
    <source>
        <strain evidence="2 3">CT4</strain>
    </source>
</reference>
<dbReference type="OrthoDB" id="1934444at2"/>
<protein>
    <recommendedName>
        <fullName evidence="4">TATA-box binding</fullName>
    </recommendedName>
</protein>
<sequence length="219" mass="24880">MRIKYALLSVILLTFSFDILGHASDSNYNLVTNEILKENSASIVECGIKIQYQSKKNIDEIYRRTIEKIYKDAIIEYKEYKPSYFRITYKKDGVANEIVANVENNITNICATSTMEINKDTTNILKQQLEKVLYDASIDVQYFSYVKGNIIEGSAKNNIELTERALVKYGATDVNTIKLSSGFTGVAKLKDNTAINYAISENDKRTYLIIGTPIIFITY</sequence>
<dbReference type="Proteomes" id="UP000286268">
    <property type="component" value="Chromosome"/>
</dbReference>
<dbReference type="AlphaFoldDB" id="A0A410DQX6"/>
<dbReference type="KEGG" id="cmah:C1I91_07170"/>
<gene>
    <name evidence="2" type="ORF">C1I91_07170</name>
</gene>
<accession>A0A410DQX6</accession>
<evidence type="ECO:0000313" key="2">
    <source>
        <dbReference type="EMBL" id="QAA31441.1"/>
    </source>
</evidence>
<organism evidence="2 3">
    <name type="scientific">Clostridium manihotivorum</name>
    <dbReference type="NCBI Taxonomy" id="2320868"/>
    <lineage>
        <taxon>Bacteria</taxon>
        <taxon>Bacillati</taxon>
        <taxon>Bacillota</taxon>
        <taxon>Clostridia</taxon>
        <taxon>Eubacteriales</taxon>
        <taxon>Clostridiaceae</taxon>
        <taxon>Clostridium</taxon>
    </lineage>
</organism>
<dbReference type="InterPro" id="IPR036209">
    <property type="entry name" value="YwmB-like_sf"/>
</dbReference>
<proteinExistence type="predicted"/>
<keyword evidence="3" id="KW-1185">Reference proteome</keyword>
<feature type="signal peptide" evidence="1">
    <location>
        <begin position="1"/>
        <end position="23"/>
    </location>
</feature>